<protein>
    <submittedName>
        <fullName evidence="1">Uncharacterized protein</fullName>
    </submittedName>
</protein>
<accession>A0A1I2HUK6</accession>
<name>A0A1I2HUK6_9BURK</name>
<gene>
    <name evidence="1" type="ORF">SAMN04489711_1351</name>
</gene>
<evidence type="ECO:0000313" key="2">
    <source>
        <dbReference type="Proteomes" id="UP000199119"/>
    </source>
</evidence>
<dbReference type="STRING" id="1177982.SAMN04489711_1351"/>
<sequence length="392" mass="43072">MSFRLAATVRAREIMQIKINKRSVYAPIRYEATRPFAIHVGKHFIAESKRGEAARMAFVREQLLPLLKRAAAKIGRENGPGPLQCEMVNTQVFGSYMDGGKIIFDLSESLRQTLLITDAEDIPCGELVFPAKCFYLHFGAESGLSNDGVNIEGAFVACLDDRMTIDLVPQGFGQPHFLSLPMGESMIGVSVLLNEPSKLVSQALVDSIADVLAANAKMYEQMAGMERRLERQYGQVVKVPAPVERLAEKGPLLQKALSLIVNTMFYLAVEPQDISDDWGRDTPAEALVALQAAIKPGAVKTIENTLLKAGYSKVRFAGKMFAQSIAARHIREVAESGKTIAAHFRRGHFRRQPYGPERTLRKTIFVAPVLVNAGYGGEAQGRIYAVPPPEIS</sequence>
<evidence type="ECO:0000313" key="1">
    <source>
        <dbReference type="EMBL" id="SFF33462.1"/>
    </source>
</evidence>
<dbReference type="Proteomes" id="UP000199119">
    <property type="component" value="Unassembled WGS sequence"/>
</dbReference>
<dbReference type="AlphaFoldDB" id="A0A1I2HUK6"/>
<organism evidence="1 2">
    <name type="scientific">Paracidovorax wautersii</name>
    <dbReference type="NCBI Taxonomy" id="1177982"/>
    <lineage>
        <taxon>Bacteria</taxon>
        <taxon>Pseudomonadati</taxon>
        <taxon>Pseudomonadota</taxon>
        <taxon>Betaproteobacteria</taxon>
        <taxon>Burkholderiales</taxon>
        <taxon>Comamonadaceae</taxon>
        <taxon>Paracidovorax</taxon>
    </lineage>
</organism>
<reference evidence="2" key="1">
    <citation type="submission" date="2016-10" db="EMBL/GenBank/DDBJ databases">
        <authorList>
            <person name="Varghese N."/>
            <person name="Submissions S."/>
        </authorList>
    </citation>
    <scope>NUCLEOTIDE SEQUENCE [LARGE SCALE GENOMIC DNA]</scope>
    <source>
        <strain evidence="2">DSM 27981</strain>
    </source>
</reference>
<dbReference type="EMBL" id="FONX01000035">
    <property type="protein sequence ID" value="SFF33462.1"/>
    <property type="molecule type" value="Genomic_DNA"/>
</dbReference>
<proteinExistence type="predicted"/>
<dbReference type="Pfam" id="PF26125">
    <property type="entry name" value="AcrVA2-like"/>
    <property type="match status" value="1"/>
</dbReference>
<dbReference type="InterPro" id="IPR058915">
    <property type="entry name" value="AcrVA2-like"/>
</dbReference>
<keyword evidence="2" id="KW-1185">Reference proteome</keyword>